<dbReference type="GO" id="GO:0003847">
    <property type="term" value="F:1-alkyl-2-acetylglycerophosphocholine esterase activity"/>
    <property type="evidence" value="ECO:0007669"/>
    <property type="project" value="TreeGrafter"/>
</dbReference>
<evidence type="ECO:0000256" key="2">
    <source>
        <dbReference type="ARBA" id="ARBA00022963"/>
    </source>
</evidence>
<dbReference type="Pfam" id="PF03403">
    <property type="entry name" value="PAF-AH_p_II"/>
    <property type="match status" value="1"/>
</dbReference>
<dbReference type="EMBL" id="JAFLCK010000024">
    <property type="protein sequence ID" value="MBN8661720.1"/>
    <property type="molecule type" value="Genomic_DNA"/>
</dbReference>
<evidence type="ECO:0000256" key="3">
    <source>
        <dbReference type="ARBA" id="ARBA00023098"/>
    </source>
</evidence>
<reference evidence="4" key="1">
    <citation type="submission" date="2021-02" db="EMBL/GenBank/DDBJ databases">
        <title>Genome-Resolved Metagenomics of a Microbial Community Performing Photosynthetic Biological Nutrient Removal.</title>
        <authorList>
            <person name="Mcdaniel E.A."/>
        </authorList>
    </citation>
    <scope>NUCLEOTIDE SEQUENCE</scope>
    <source>
        <strain evidence="4">UWPOB_OBS1</strain>
    </source>
</reference>
<keyword evidence="3" id="KW-0443">Lipid metabolism</keyword>
<proteinExistence type="predicted"/>
<dbReference type="AlphaFoldDB" id="A0A8J7TM39"/>
<evidence type="ECO:0008006" key="6">
    <source>
        <dbReference type="Google" id="ProtNLM"/>
    </source>
</evidence>
<name>A0A8J7TM39_9BACT</name>
<dbReference type="InterPro" id="IPR029058">
    <property type="entry name" value="AB_hydrolase_fold"/>
</dbReference>
<gene>
    <name evidence="4" type="ORF">J0M35_15245</name>
</gene>
<evidence type="ECO:0000313" key="5">
    <source>
        <dbReference type="Proteomes" id="UP000664277"/>
    </source>
</evidence>
<dbReference type="SUPFAM" id="SSF53474">
    <property type="entry name" value="alpha/beta-Hydrolases"/>
    <property type="match status" value="1"/>
</dbReference>
<protein>
    <recommendedName>
        <fullName evidence="6">Acetylhydrolase</fullName>
    </recommendedName>
</protein>
<dbReference type="PANTHER" id="PTHR10272">
    <property type="entry name" value="PLATELET-ACTIVATING FACTOR ACETYLHYDROLASE"/>
    <property type="match status" value="1"/>
</dbReference>
<evidence type="ECO:0000313" key="4">
    <source>
        <dbReference type="EMBL" id="MBN8661720.1"/>
    </source>
</evidence>
<organism evidence="4 5">
    <name type="scientific">Candidatus Obscuribacter phosphatis</name>
    <dbReference type="NCBI Taxonomy" id="1906157"/>
    <lineage>
        <taxon>Bacteria</taxon>
        <taxon>Bacillati</taxon>
        <taxon>Candidatus Melainabacteria</taxon>
        <taxon>Candidatus Obscuribacterales</taxon>
        <taxon>Candidatus Obscuribacteraceae</taxon>
        <taxon>Candidatus Obscuribacter</taxon>
    </lineage>
</organism>
<dbReference type="GO" id="GO:0016042">
    <property type="term" value="P:lipid catabolic process"/>
    <property type="evidence" value="ECO:0007669"/>
    <property type="project" value="UniProtKB-KW"/>
</dbReference>
<dbReference type="PANTHER" id="PTHR10272:SF0">
    <property type="entry name" value="PLATELET-ACTIVATING FACTOR ACETYLHYDROLASE"/>
    <property type="match status" value="1"/>
</dbReference>
<keyword evidence="2" id="KW-0442">Lipid degradation</keyword>
<dbReference type="Proteomes" id="UP000664277">
    <property type="component" value="Unassembled WGS sequence"/>
</dbReference>
<comment type="caution">
    <text evidence="4">The sequence shown here is derived from an EMBL/GenBank/DDBJ whole genome shotgun (WGS) entry which is preliminary data.</text>
</comment>
<evidence type="ECO:0000256" key="1">
    <source>
        <dbReference type="ARBA" id="ARBA00022801"/>
    </source>
</evidence>
<accession>A0A8J7TM39</accession>
<dbReference type="Gene3D" id="3.40.50.1820">
    <property type="entry name" value="alpha/beta hydrolase"/>
    <property type="match status" value="1"/>
</dbReference>
<keyword evidence="1" id="KW-0378">Hydrolase</keyword>
<sequence>MPSSRVWDFSGAYRVRLLWAFTVALTVNSFLVMNEALAVRSASVSQANESSNAASVEVVYQAWLDRKRNREIPVKIYMPKHSSTAAPVVVFSHGLGGSREAAVYLGEALAEHGYVSVHIQHPGSDESLWKTGDGKGLKEFLQSRKGGGDRSSLLARLGSPGGLGSGGLGSGGLGSGGLGSGGLVSGRFGSGGGLGASGGFGSQGAGNRSELVAAIRSKIGKGASGENLKLRAEDAIFVLDELARRNDNDAVLKGRLDLNKIGMAGHSFGALTTMAMAGQNFAIGNVSKSVADPRVKAAIYLSPPVNLHGREATDVYGKIKIPGMLMTGTEDNSPIGETKAEDRPLPFYAIRAGEQYLVNFEGGTHSMFGGRSKTVSAEAKQGHEMISRLCIAFFDAYLCGDTQAKNWLKQDAGKYLGSRAKYEFH</sequence>